<name>A0A2Z7CMB4_9LAMI</name>
<dbReference type="Pfam" id="PF00201">
    <property type="entry name" value="UDPGT"/>
    <property type="match status" value="1"/>
</dbReference>
<dbReference type="OrthoDB" id="5835829at2759"/>
<dbReference type="Proteomes" id="UP000250235">
    <property type="component" value="Unassembled WGS sequence"/>
</dbReference>
<dbReference type="CDD" id="cd03784">
    <property type="entry name" value="GT1_Gtf-like"/>
    <property type="match status" value="1"/>
</dbReference>
<evidence type="ECO:0000256" key="4">
    <source>
        <dbReference type="RuleBase" id="RU003718"/>
    </source>
</evidence>
<keyword evidence="2 4" id="KW-0328">Glycosyltransferase</keyword>
<evidence type="ECO:0000256" key="5">
    <source>
        <dbReference type="RuleBase" id="RU362057"/>
    </source>
</evidence>
<protein>
    <recommendedName>
        <fullName evidence="5">Glycosyltransferase</fullName>
        <ecNumber evidence="5">2.4.1.-</ecNumber>
    </recommendedName>
</protein>
<evidence type="ECO:0000256" key="1">
    <source>
        <dbReference type="ARBA" id="ARBA00009995"/>
    </source>
</evidence>
<dbReference type="Gene3D" id="3.40.50.2000">
    <property type="entry name" value="Glycogen Phosphorylase B"/>
    <property type="match status" value="2"/>
</dbReference>
<dbReference type="EMBL" id="KQ995273">
    <property type="protein sequence ID" value="KZV47495.1"/>
    <property type="molecule type" value="Genomic_DNA"/>
</dbReference>
<keyword evidence="3 4" id="KW-0808">Transferase</keyword>
<dbReference type="PANTHER" id="PTHR48047:SF107">
    <property type="entry name" value="UDP-GLYCOSYLTRANSFERASE 92A1-LIKE"/>
    <property type="match status" value="1"/>
</dbReference>
<dbReference type="Pfam" id="PF26168">
    <property type="entry name" value="Glyco_transf_N"/>
    <property type="match status" value="1"/>
</dbReference>
<dbReference type="FunFam" id="3.40.50.2000:FF:000103">
    <property type="entry name" value="Glycosyltransferase"/>
    <property type="match status" value="1"/>
</dbReference>
<dbReference type="InterPro" id="IPR002213">
    <property type="entry name" value="UDP_glucos_trans"/>
</dbReference>
<evidence type="ECO:0000256" key="3">
    <source>
        <dbReference type="ARBA" id="ARBA00022679"/>
    </source>
</evidence>
<evidence type="ECO:0000259" key="6">
    <source>
        <dbReference type="Pfam" id="PF26168"/>
    </source>
</evidence>
<accession>A0A2Z7CMB4</accession>
<dbReference type="AlphaFoldDB" id="A0A2Z7CMB4"/>
<dbReference type="PANTHER" id="PTHR48047">
    <property type="entry name" value="GLYCOSYLTRANSFERASE"/>
    <property type="match status" value="1"/>
</dbReference>
<keyword evidence="8" id="KW-1185">Reference proteome</keyword>
<dbReference type="SUPFAM" id="SSF53756">
    <property type="entry name" value="UDP-Glycosyltransferase/glycogen phosphorylase"/>
    <property type="match status" value="1"/>
</dbReference>
<dbReference type="EC" id="2.4.1.-" evidence="5"/>
<dbReference type="PROSITE" id="PS00375">
    <property type="entry name" value="UDPGT"/>
    <property type="match status" value="1"/>
</dbReference>
<proteinExistence type="inferred from homology"/>
<dbReference type="InterPro" id="IPR058980">
    <property type="entry name" value="Glyco_transf_N"/>
</dbReference>
<reference evidence="7 8" key="1">
    <citation type="journal article" date="2015" name="Proc. Natl. Acad. Sci. U.S.A.">
        <title>The resurrection genome of Boea hygrometrica: A blueprint for survival of dehydration.</title>
        <authorList>
            <person name="Xiao L."/>
            <person name="Yang G."/>
            <person name="Zhang L."/>
            <person name="Yang X."/>
            <person name="Zhao S."/>
            <person name="Ji Z."/>
            <person name="Zhou Q."/>
            <person name="Hu M."/>
            <person name="Wang Y."/>
            <person name="Chen M."/>
            <person name="Xu Y."/>
            <person name="Jin H."/>
            <person name="Xiao X."/>
            <person name="Hu G."/>
            <person name="Bao F."/>
            <person name="Hu Y."/>
            <person name="Wan P."/>
            <person name="Li L."/>
            <person name="Deng X."/>
            <person name="Kuang T."/>
            <person name="Xiang C."/>
            <person name="Zhu J.K."/>
            <person name="Oliver M.J."/>
            <person name="He Y."/>
        </authorList>
    </citation>
    <scope>NUCLEOTIDE SEQUENCE [LARGE SCALE GENOMIC DNA]</scope>
    <source>
        <strain evidence="8">cv. XS01</strain>
    </source>
</reference>
<organism evidence="7 8">
    <name type="scientific">Dorcoceras hygrometricum</name>
    <dbReference type="NCBI Taxonomy" id="472368"/>
    <lineage>
        <taxon>Eukaryota</taxon>
        <taxon>Viridiplantae</taxon>
        <taxon>Streptophyta</taxon>
        <taxon>Embryophyta</taxon>
        <taxon>Tracheophyta</taxon>
        <taxon>Spermatophyta</taxon>
        <taxon>Magnoliopsida</taxon>
        <taxon>eudicotyledons</taxon>
        <taxon>Gunneridae</taxon>
        <taxon>Pentapetalae</taxon>
        <taxon>asterids</taxon>
        <taxon>lamiids</taxon>
        <taxon>Lamiales</taxon>
        <taxon>Gesneriaceae</taxon>
        <taxon>Didymocarpoideae</taxon>
        <taxon>Trichosporeae</taxon>
        <taxon>Loxocarpinae</taxon>
        <taxon>Dorcoceras</taxon>
    </lineage>
</organism>
<gene>
    <name evidence="7" type="ORF">F511_33336</name>
</gene>
<evidence type="ECO:0000313" key="7">
    <source>
        <dbReference type="EMBL" id="KZV47495.1"/>
    </source>
</evidence>
<feature type="domain" description="Glycosyltransferase N-terminal" evidence="6">
    <location>
        <begin position="14"/>
        <end position="259"/>
    </location>
</feature>
<dbReference type="InterPro" id="IPR035595">
    <property type="entry name" value="UDP_glycos_trans_CS"/>
</dbReference>
<evidence type="ECO:0000256" key="2">
    <source>
        <dbReference type="ARBA" id="ARBA00022676"/>
    </source>
</evidence>
<comment type="similarity">
    <text evidence="1 4">Belongs to the UDP-glycosyltransferase family.</text>
</comment>
<dbReference type="GO" id="GO:0035251">
    <property type="term" value="F:UDP-glucosyltransferase activity"/>
    <property type="evidence" value="ECO:0007669"/>
    <property type="project" value="TreeGrafter"/>
</dbReference>
<evidence type="ECO:0000313" key="8">
    <source>
        <dbReference type="Proteomes" id="UP000250235"/>
    </source>
</evidence>
<dbReference type="FunFam" id="3.40.50.2000:FF:000064">
    <property type="entry name" value="Glycosyltransferase"/>
    <property type="match status" value="1"/>
</dbReference>
<sequence length="510" mass="56471">MATNQGTGEAQQHIVMLPYMAQGHLIPFLALASKIQQRFGFKITIATTQLNVRYLKSAIAKHPQTTHSNIHLFQLPFDSSQHGLPPNIENTESLTLNQIVDLCHASISLETPFRSLISDVSIKDGRPPLCIISDVFMGWATEVARSCGTVNVTFTTGGAYGTAAYVSLWENLPHRLTQSDEFSLPGFPDSCRFHITQLHPFLRNADGTDSWSRFFQPQIRLSLNSFGWLCNSAEGIEPLGVDIFRRYSKLPLWCIGPLLPPAMLTRKPTRAIGQQTGRKPGVSPEKCMEWLDSKPESSVLYICFGSQNTLSAAQMMALATGLEESGRPFIWVIRPPLGFNLEGEFDSKWLPQGFEERMKKSNQGLMVHGWAPQLEILCHRSTAAFVSHCGWNSTMESLSQGVPIIGWPLAAEQGYNVKMLVEEMGVCVELTRGTKSSLNKEGVIKVIDTVMGEGIKAKDMKKKADEIGELIRSAVGEEGSHRGSSLEAIDTFVSALISKDQEFVRAKTWN</sequence>